<protein>
    <submittedName>
        <fullName evidence="5">SpoIIE family protein phosphatase</fullName>
    </submittedName>
</protein>
<gene>
    <name evidence="5" type="ORF">F9K24_11590</name>
</gene>
<dbReference type="InterPro" id="IPR001932">
    <property type="entry name" value="PPM-type_phosphatase-like_dom"/>
</dbReference>
<accession>A0A833H159</accession>
<dbReference type="SMART" id="SM00331">
    <property type="entry name" value="PP2C_SIG"/>
    <property type="match status" value="1"/>
</dbReference>
<evidence type="ECO:0000259" key="4">
    <source>
        <dbReference type="SMART" id="SM00331"/>
    </source>
</evidence>
<dbReference type="Gene3D" id="3.60.40.10">
    <property type="entry name" value="PPM-type phosphatase domain"/>
    <property type="match status" value="1"/>
</dbReference>
<sequence length="464" mass="53114">MNFRDKLYRAGMRYLDAYLPEDHPILRESRSRRRLRILMGVGTVFNLILISKLPVVFLAGGVRLLLFVSMIAVFTTGLAWVLFMKAKGVDYVTAAFIGLGALHNIVDAYTYPIFPPRNLPFFFMILLSAHLLFGRWYSLAILFVMSVAYVPLINVPSLDGVVIIDPRVMDYRINIATNTIIAGLMVWLISEAYDYFRESSERQLKDLNREREKDLELAARVQQDLVPQMSRIGSYRIDSVSRPAAVVGGDYHEALRAGTANWFAIGDVSGHGLQAGMLSMQVRSMLAYLLMELGLDKPSDVLVELNNSFHQVVRKLNIRSYMTFLLARIDDQGRLSFTGSHQKLVLLRRRRGEIEIVPSHGIWLGLEHIEDRRRIMEFELMMEVDDILFLFTDGLTEARNEKGELYGFDRLIGQLQRLIEGQEELTEKALTDHIVKDFDHFRGSIPCEDDVTVFCIRRVTDQDL</sequence>
<dbReference type="SUPFAM" id="SSF81606">
    <property type="entry name" value="PP2C-like"/>
    <property type="match status" value="1"/>
</dbReference>
<feature type="transmembrane region" description="Helical" evidence="3">
    <location>
        <begin position="171"/>
        <end position="190"/>
    </location>
</feature>
<dbReference type="PANTHER" id="PTHR43156">
    <property type="entry name" value="STAGE II SPORULATION PROTEIN E-RELATED"/>
    <property type="match status" value="1"/>
</dbReference>
<dbReference type="AlphaFoldDB" id="A0A833H159"/>
<keyword evidence="3" id="KW-1133">Transmembrane helix</keyword>
<dbReference type="InterPro" id="IPR036457">
    <property type="entry name" value="PPM-type-like_dom_sf"/>
</dbReference>
<feature type="transmembrane region" description="Helical" evidence="3">
    <location>
        <begin position="64"/>
        <end position="84"/>
    </location>
</feature>
<proteinExistence type="predicted"/>
<dbReference type="GO" id="GO:0016791">
    <property type="term" value="F:phosphatase activity"/>
    <property type="evidence" value="ECO:0007669"/>
    <property type="project" value="TreeGrafter"/>
</dbReference>
<feature type="transmembrane region" description="Helical" evidence="3">
    <location>
        <begin position="121"/>
        <end position="150"/>
    </location>
</feature>
<keyword evidence="1" id="KW-0378">Hydrolase</keyword>
<feature type="coiled-coil region" evidence="2">
    <location>
        <begin position="197"/>
        <end position="224"/>
    </location>
</feature>
<name>A0A833H159_9LEPT</name>
<keyword evidence="3" id="KW-0472">Membrane</keyword>
<keyword evidence="2" id="KW-0175">Coiled coil</keyword>
<keyword evidence="3" id="KW-0812">Transmembrane</keyword>
<feature type="transmembrane region" description="Helical" evidence="3">
    <location>
        <begin position="37"/>
        <end position="58"/>
    </location>
</feature>
<feature type="transmembrane region" description="Helical" evidence="3">
    <location>
        <begin position="91"/>
        <end position="109"/>
    </location>
</feature>
<dbReference type="PANTHER" id="PTHR43156:SF2">
    <property type="entry name" value="STAGE II SPORULATION PROTEIN E"/>
    <property type="match status" value="1"/>
</dbReference>
<dbReference type="EMBL" id="WBUI01000010">
    <property type="protein sequence ID" value="KAB2932238.1"/>
    <property type="molecule type" value="Genomic_DNA"/>
</dbReference>
<evidence type="ECO:0000256" key="3">
    <source>
        <dbReference type="SAM" id="Phobius"/>
    </source>
</evidence>
<evidence type="ECO:0000313" key="6">
    <source>
        <dbReference type="Proteomes" id="UP000460298"/>
    </source>
</evidence>
<organism evidence="5 6">
    <name type="scientific">Leptonema illini</name>
    <dbReference type="NCBI Taxonomy" id="183"/>
    <lineage>
        <taxon>Bacteria</taxon>
        <taxon>Pseudomonadati</taxon>
        <taxon>Spirochaetota</taxon>
        <taxon>Spirochaetia</taxon>
        <taxon>Leptospirales</taxon>
        <taxon>Leptospiraceae</taxon>
        <taxon>Leptonema</taxon>
    </lineage>
</organism>
<comment type="caution">
    <text evidence="5">The sequence shown here is derived from an EMBL/GenBank/DDBJ whole genome shotgun (WGS) entry which is preliminary data.</text>
</comment>
<evidence type="ECO:0000256" key="1">
    <source>
        <dbReference type="ARBA" id="ARBA00022801"/>
    </source>
</evidence>
<evidence type="ECO:0000313" key="5">
    <source>
        <dbReference type="EMBL" id="KAB2932238.1"/>
    </source>
</evidence>
<dbReference type="Pfam" id="PF07228">
    <property type="entry name" value="SpoIIE"/>
    <property type="match status" value="1"/>
</dbReference>
<reference evidence="5 6" key="1">
    <citation type="submission" date="2019-10" db="EMBL/GenBank/DDBJ databases">
        <title>Extracellular Electron Transfer in a Candidatus Methanoperedens spp. Enrichment Culture.</title>
        <authorList>
            <person name="Berger S."/>
            <person name="Rangel Shaw D."/>
            <person name="Berben T."/>
            <person name="In 'T Zandt M."/>
            <person name="Frank J."/>
            <person name="Reimann J."/>
            <person name="Jetten M.S.M."/>
            <person name="Welte C.U."/>
        </authorList>
    </citation>
    <scope>NUCLEOTIDE SEQUENCE [LARGE SCALE GENOMIC DNA]</scope>
    <source>
        <strain evidence="5">SB12</strain>
    </source>
</reference>
<evidence type="ECO:0000256" key="2">
    <source>
        <dbReference type="SAM" id="Coils"/>
    </source>
</evidence>
<dbReference type="InterPro" id="IPR052016">
    <property type="entry name" value="Bact_Sigma-Reg"/>
</dbReference>
<dbReference type="Proteomes" id="UP000460298">
    <property type="component" value="Unassembled WGS sequence"/>
</dbReference>
<feature type="domain" description="PPM-type phosphatase" evidence="4">
    <location>
        <begin position="221"/>
        <end position="458"/>
    </location>
</feature>